<reference evidence="2 3" key="1">
    <citation type="journal article" date="2019" name="Syst. Appl. Microbiol.">
        <title>Microvirga tunisiensis sp. nov., a root nodule symbiotic bacterium isolated from Lupinus micranthus and L. luteus grown in Northern Tunisia.</title>
        <authorList>
            <person name="Msaddak A."/>
            <person name="Rejili M."/>
            <person name="Duran D."/>
            <person name="Mars M."/>
            <person name="Palacios J.M."/>
            <person name="Ruiz-Argueso T."/>
            <person name="Rey L."/>
            <person name="Imperial J."/>
        </authorList>
    </citation>
    <scope>NUCLEOTIDE SEQUENCE [LARGE SCALE GENOMIC DNA]</scope>
    <source>
        <strain evidence="2 3">Lmie10</strain>
    </source>
</reference>
<gene>
    <name evidence="2" type="ORF">FS320_10330</name>
</gene>
<evidence type="ECO:0000256" key="1">
    <source>
        <dbReference type="SAM" id="MobiDB-lite"/>
    </source>
</evidence>
<feature type="non-terminal residue" evidence="2">
    <location>
        <position position="1"/>
    </location>
</feature>
<evidence type="ECO:0000313" key="3">
    <source>
        <dbReference type="Proteomes" id="UP000403266"/>
    </source>
</evidence>
<comment type="caution">
    <text evidence="2">The sequence shown here is derived from an EMBL/GenBank/DDBJ whole genome shotgun (WGS) entry which is preliminary data.</text>
</comment>
<dbReference type="EMBL" id="VOSK01000028">
    <property type="protein sequence ID" value="MPR25620.1"/>
    <property type="molecule type" value="Genomic_DNA"/>
</dbReference>
<accession>A0A5N7MG27</accession>
<evidence type="ECO:0000313" key="2">
    <source>
        <dbReference type="EMBL" id="MPR25620.1"/>
    </source>
</evidence>
<keyword evidence="3" id="KW-1185">Reference proteome</keyword>
<dbReference type="Proteomes" id="UP000403266">
    <property type="component" value="Unassembled WGS sequence"/>
</dbReference>
<protein>
    <submittedName>
        <fullName evidence="2">IS481 family transposase</fullName>
    </submittedName>
</protein>
<name>A0A5N7MG27_9HYPH</name>
<sequence length="66" mass="7417">LKGFNQAYNRRRQRVLKGRAPDEVVRSRLAAEPKLANRRYKPPDSDALPPALQVIAAAKEVSHPDN</sequence>
<proteinExistence type="predicted"/>
<feature type="compositionally biased region" description="Basic and acidic residues" evidence="1">
    <location>
        <begin position="19"/>
        <end position="31"/>
    </location>
</feature>
<dbReference type="AlphaFoldDB" id="A0A5N7MG27"/>
<feature type="region of interest" description="Disordered" evidence="1">
    <location>
        <begin position="1"/>
        <end position="50"/>
    </location>
</feature>
<organism evidence="2 3">
    <name type="scientific">Microvirga tunisiensis</name>
    <dbReference type="NCBI Taxonomy" id="2108360"/>
    <lineage>
        <taxon>Bacteria</taxon>
        <taxon>Pseudomonadati</taxon>
        <taxon>Pseudomonadota</taxon>
        <taxon>Alphaproteobacteria</taxon>
        <taxon>Hyphomicrobiales</taxon>
        <taxon>Methylobacteriaceae</taxon>
        <taxon>Microvirga</taxon>
    </lineage>
</organism>